<keyword evidence="4 6" id="KW-0472">Membrane</keyword>
<dbReference type="EMBL" id="FOQD01000016">
    <property type="protein sequence ID" value="SFJ20954.1"/>
    <property type="molecule type" value="Genomic_DNA"/>
</dbReference>
<gene>
    <name evidence="8" type="ORF">SAMN05421753_116158</name>
</gene>
<dbReference type="Gene3D" id="1.10.287.470">
    <property type="entry name" value="Helix hairpin bin"/>
    <property type="match status" value="2"/>
</dbReference>
<dbReference type="InterPro" id="IPR050739">
    <property type="entry name" value="MFP"/>
</dbReference>
<evidence type="ECO:0000313" key="8">
    <source>
        <dbReference type="EMBL" id="SFJ20954.1"/>
    </source>
</evidence>
<dbReference type="GO" id="GO:0055085">
    <property type="term" value="P:transmembrane transport"/>
    <property type="evidence" value="ECO:0007669"/>
    <property type="project" value="InterPro"/>
</dbReference>
<evidence type="ECO:0000256" key="6">
    <source>
        <dbReference type="SAM" id="Phobius"/>
    </source>
</evidence>
<evidence type="ECO:0000256" key="1">
    <source>
        <dbReference type="ARBA" id="ARBA00004167"/>
    </source>
</evidence>
<reference evidence="9" key="1">
    <citation type="submission" date="2016-10" db="EMBL/GenBank/DDBJ databases">
        <authorList>
            <person name="Varghese N."/>
            <person name="Submissions S."/>
        </authorList>
    </citation>
    <scope>NUCLEOTIDE SEQUENCE [LARGE SCALE GENOMIC DNA]</scope>
    <source>
        <strain evidence="9">DSM 26348</strain>
    </source>
</reference>
<dbReference type="RefSeq" id="WP_092054171.1">
    <property type="nucleotide sequence ID" value="NZ_FOQD01000016.1"/>
</dbReference>
<dbReference type="Gene3D" id="2.40.50.100">
    <property type="match status" value="1"/>
</dbReference>
<dbReference type="PANTHER" id="PTHR30386:SF26">
    <property type="entry name" value="TRANSPORT PROTEIN COMB"/>
    <property type="match status" value="1"/>
</dbReference>
<keyword evidence="9" id="KW-1185">Reference proteome</keyword>
<organism evidence="8 9">
    <name type="scientific">Planctomicrobium piriforme</name>
    <dbReference type="NCBI Taxonomy" id="1576369"/>
    <lineage>
        <taxon>Bacteria</taxon>
        <taxon>Pseudomonadati</taxon>
        <taxon>Planctomycetota</taxon>
        <taxon>Planctomycetia</taxon>
        <taxon>Planctomycetales</taxon>
        <taxon>Planctomycetaceae</taxon>
        <taxon>Planctomicrobium</taxon>
    </lineage>
</organism>
<evidence type="ECO:0000256" key="2">
    <source>
        <dbReference type="ARBA" id="ARBA00022692"/>
    </source>
</evidence>
<dbReference type="Pfam" id="PF25917">
    <property type="entry name" value="BSH_RND"/>
    <property type="match status" value="1"/>
</dbReference>
<feature type="region of interest" description="Disordered" evidence="5">
    <location>
        <begin position="474"/>
        <end position="512"/>
    </location>
</feature>
<dbReference type="GO" id="GO:0016020">
    <property type="term" value="C:membrane"/>
    <property type="evidence" value="ECO:0007669"/>
    <property type="project" value="UniProtKB-SubCell"/>
</dbReference>
<keyword evidence="3 6" id="KW-1133">Transmembrane helix</keyword>
<dbReference type="SUPFAM" id="SSF111369">
    <property type="entry name" value="HlyD-like secretion proteins"/>
    <property type="match status" value="3"/>
</dbReference>
<dbReference type="Gene3D" id="2.40.30.170">
    <property type="match status" value="1"/>
</dbReference>
<feature type="transmembrane region" description="Helical" evidence="6">
    <location>
        <begin position="40"/>
        <end position="60"/>
    </location>
</feature>
<name>A0A1I3PH02_9PLAN</name>
<feature type="domain" description="Multidrug resistance protein MdtA-like barrel-sandwich hybrid" evidence="7">
    <location>
        <begin position="79"/>
        <end position="363"/>
    </location>
</feature>
<dbReference type="Proteomes" id="UP000199518">
    <property type="component" value="Unassembled WGS sequence"/>
</dbReference>
<evidence type="ECO:0000259" key="7">
    <source>
        <dbReference type="Pfam" id="PF25917"/>
    </source>
</evidence>
<protein>
    <submittedName>
        <fullName evidence="8">Membrane fusion protein, multidrug efflux system</fullName>
    </submittedName>
</protein>
<keyword evidence="2 6" id="KW-0812">Transmembrane</keyword>
<evidence type="ECO:0000256" key="4">
    <source>
        <dbReference type="ARBA" id="ARBA00023136"/>
    </source>
</evidence>
<proteinExistence type="predicted"/>
<evidence type="ECO:0000313" key="9">
    <source>
        <dbReference type="Proteomes" id="UP000199518"/>
    </source>
</evidence>
<dbReference type="PANTHER" id="PTHR30386">
    <property type="entry name" value="MEMBRANE FUSION SUBUNIT OF EMRAB-TOLC MULTIDRUG EFFLUX PUMP"/>
    <property type="match status" value="1"/>
</dbReference>
<evidence type="ECO:0000256" key="3">
    <source>
        <dbReference type="ARBA" id="ARBA00022989"/>
    </source>
</evidence>
<feature type="region of interest" description="Disordered" evidence="5">
    <location>
        <begin position="1"/>
        <end position="29"/>
    </location>
</feature>
<accession>A0A1I3PH02</accession>
<dbReference type="AlphaFoldDB" id="A0A1I3PH02"/>
<sequence>MDTADKQPTPVAPQETTPVASAAPAKTSPHQSDRWKALRWVGLVVGLLLAAWFVFPWIVLAMNTVSTDDAYVDGHVTFVAARVAGQVKQVLVDDNVHVKKGDVLVVIDPEPFQVQVDIQKAMVAVAEADLAAAFATVEGDIAQARSARFNLEHAIETVRNQVALLRSNVAQLKVTQSNLVLAERDYERNKKLVAEQAVTQAEFDIYSAKLDAARSQVDSAQQVIQETRASLGLQANEQDPLSIPDDLEQNFSLVREALAQALEAVARVGYTPKSWNLTPQQALDAFYKQDPDGNLDRIYARLLPNAPLVKQSEAKLMQAKRDLELAELNLRYTKVVSEIDGVVTRRNVNPGNNVQVGQSLMAVRSLTEIWVNANFKETQLANLRIGQPVRMRVDMYGRKQEFNGRISGFTMGTGQTLALLPPQNATGNFIKIVQRLPVRIEFTDYDPAKAPLFVGLSVTPHVYFKEPATGPNAGDVLQPLSVLPAPVGDPETRAEEAAGFEKTSPPPAEKMP</sequence>
<comment type="subcellular location">
    <subcellularLocation>
        <location evidence="1">Membrane</location>
        <topology evidence="1">Single-pass membrane protein</topology>
    </subcellularLocation>
</comment>
<dbReference type="InterPro" id="IPR058625">
    <property type="entry name" value="MdtA-like_BSH"/>
</dbReference>
<evidence type="ECO:0000256" key="5">
    <source>
        <dbReference type="SAM" id="MobiDB-lite"/>
    </source>
</evidence>
<dbReference type="STRING" id="1576369.SAMN05421753_116158"/>